<dbReference type="Proteomes" id="UP000001075">
    <property type="component" value="Unassembled WGS sequence"/>
</dbReference>
<sequence>MTAHGLGKDIHHIRQRVDLQNIPRTQEASLQNTKQSNKKWGTELNRQFSIEESKMAERHIRKCSTSLAIREMQIKTTLCLIFFTLIFHICVSGTSAISQSLVSALLNVPSVHSQVSIIPAWIHFSYFFFPMVNIL</sequence>
<keyword evidence="1" id="KW-0472">Membrane</keyword>
<feature type="transmembrane region" description="Helical" evidence="1">
    <location>
        <begin position="78"/>
        <end position="97"/>
    </location>
</feature>
<dbReference type="EMBL" id="JH000608">
    <property type="protein sequence ID" value="EGW02070.1"/>
    <property type="molecule type" value="Genomic_DNA"/>
</dbReference>
<protein>
    <submittedName>
        <fullName evidence="2">Retrovirus-related Pol polyprotein LINE-1</fullName>
    </submittedName>
</protein>
<gene>
    <name evidence="2" type="ORF">I79_013044</name>
</gene>
<dbReference type="InParanoid" id="G3HQE7"/>
<name>G3HQE7_CRIGR</name>
<proteinExistence type="predicted"/>
<keyword evidence="1" id="KW-1133">Transmembrane helix</keyword>
<evidence type="ECO:0000256" key="1">
    <source>
        <dbReference type="SAM" id="Phobius"/>
    </source>
</evidence>
<dbReference type="AlphaFoldDB" id="G3HQE7"/>
<accession>G3HQE7</accession>
<feature type="transmembrane region" description="Helical" evidence="1">
    <location>
        <begin position="117"/>
        <end position="134"/>
    </location>
</feature>
<evidence type="ECO:0000313" key="2">
    <source>
        <dbReference type="EMBL" id="EGW02070.1"/>
    </source>
</evidence>
<organism evidence="2 3">
    <name type="scientific">Cricetulus griseus</name>
    <name type="common">Chinese hamster</name>
    <name type="synonym">Cricetulus barabensis griseus</name>
    <dbReference type="NCBI Taxonomy" id="10029"/>
    <lineage>
        <taxon>Eukaryota</taxon>
        <taxon>Metazoa</taxon>
        <taxon>Chordata</taxon>
        <taxon>Craniata</taxon>
        <taxon>Vertebrata</taxon>
        <taxon>Euteleostomi</taxon>
        <taxon>Mammalia</taxon>
        <taxon>Eutheria</taxon>
        <taxon>Euarchontoglires</taxon>
        <taxon>Glires</taxon>
        <taxon>Rodentia</taxon>
        <taxon>Myomorpha</taxon>
        <taxon>Muroidea</taxon>
        <taxon>Cricetidae</taxon>
        <taxon>Cricetinae</taxon>
        <taxon>Cricetulus</taxon>
    </lineage>
</organism>
<evidence type="ECO:0000313" key="3">
    <source>
        <dbReference type="Proteomes" id="UP000001075"/>
    </source>
</evidence>
<keyword evidence="1" id="KW-0812">Transmembrane</keyword>
<reference evidence="3" key="1">
    <citation type="journal article" date="2011" name="Nat. Biotechnol.">
        <title>The genomic sequence of the Chinese hamster ovary (CHO)-K1 cell line.</title>
        <authorList>
            <person name="Xu X."/>
            <person name="Nagarajan H."/>
            <person name="Lewis N.E."/>
            <person name="Pan S."/>
            <person name="Cai Z."/>
            <person name="Liu X."/>
            <person name="Chen W."/>
            <person name="Xie M."/>
            <person name="Wang W."/>
            <person name="Hammond S."/>
            <person name="Andersen M.R."/>
            <person name="Neff N."/>
            <person name="Passarelli B."/>
            <person name="Koh W."/>
            <person name="Fan H.C."/>
            <person name="Wang J."/>
            <person name="Gui Y."/>
            <person name="Lee K.H."/>
            <person name="Betenbaugh M.J."/>
            <person name="Quake S.R."/>
            <person name="Famili I."/>
            <person name="Palsson B.O."/>
            <person name="Wang J."/>
        </authorList>
    </citation>
    <scope>NUCLEOTIDE SEQUENCE [LARGE SCALE GENOMIC DNA]</scope>
    <source>
        <strain evidence="3">CHO K1 cell line</strain>
    </source>
</reference>
<dbReference type="STRING" id="10029.G3HQE7"/>